<organism evidence="3 4">
    <name type="scientific">Saguinus oedipus</name>
    <name type="common">Cotton-top tamarin</name>
    <name type="synonym">Oedipomidas oedipus</name>
    <dbReference type="NCBI Taxonomy" id="9490"/>
    <lineage>
        <taxon>Eukaryota</taxon>
        <taxon>Metazoa</taxon>
        <taxon>Chordata</taxon>
        <taxon>Craniata</taxon>
        <taxon>Vertebrata</taxon>
        <taxon>Euteleostomi</taxon>
        <taxon>Mammalia</taxon>
        <taxon>Eutheria</taxon>
        <taxon>Euarchontoglires</taxon>
        <taxon>Primates</taxon>
        <taxon>Haplorrhini</taxon>
        <taxon>Platyrrhini</taxon>
        <taxon>Cebidae</taxon>
        <taxon>Callitrichinae</taxon>
        <taxon>Saguinus</taxon>
    </lineage>
</organism>
<sequence>MKLGAFQSVGSFLCGAASAAWVVTCWTHSQTVCWWLCERLRVLPKVEQAEERLRDLGWDKHSYGYHGDDGHSFCSSGTGQPYGPTFTTGDVIGCCVNLINGTCFYTKNGHSLGCSECSSILVMILAWCRLLEQGLALDEKFRELSHRLRGVGLRACDLAQTLVLVAVEQQ</sequence>
<keyword evidence="4" id="KW-1185">Reference proteome</keyword>
<dbReference type="Gene3D" id="2.60.120.920">
    <property type="match status" value="1"/>
</dbReference>
<evidence type="ECO:0000259" key="2">
    <source>
        <dbReference type="SMART" id="SM00449"/>
    </source>
</evidence>
<feature type="chain" id="PRO_5045789547" description="SPRY domain-containing protein" evidence="1">
    <location>
        <begin position="20"/>
        <end position="170"/>
    </location>
</feature>
<dbReference type="Proteomes" id="UP001266305">
    <property type="component" value="Unassembled WGS sequence"/>
</dbReference>
<dbReference type="InterPro" id="IPR050618">
    <property type="entry name" value="Ubq-SigPath_Reg"/>
</dbReference>
<dbReference type="Pfam" id="PF00622">
    <property type="entry name" value="SPRY"/>
    <property type="match status" value="1"/>
</dbReference>
<feature type="signal peptide" evidence="1">
    <location>
        <begin position="1"/>
        <end position="19"/>
    </location>
</feature>
<name>A0ABQ9TKQ3_SAGOE</name>
<dbReference type="SUPFAM" id="SSF49899">
    <property type="entry name" value="Concanavalin A-like lectins/glucanases"/>
    <property type="match status" value="1"/>
</dbReference>
<evidence type="ECO:0000313" key="4">
    <source>
        <dbReference type="Proteomes" id="UP001266305"/>
    </source>
</evidence>
<dbReference type="PANTHER" id="PTHR12864">
    <property type="entry name" value="RAN BINDING PROTEIN 9-RELATED"/>
    <property type="match status" value="1"/>
</dbReference>
<dbReference type="InterPro" id="IPR043136">
    <property type="entry name" value="B30.2/SPRY_sf"/>
</dbReference>
<dbReference type="EMBL" id="JASSZA010000021">
    <property type="protein sequence ID" value="KAK2085284.1"/>
    <property type="molecule type" value="Genomic_DNA"/>
</dbReference>
<dbReference type="SMART" id="SM00449">
    <property type="entry name" value="SPRY"/>
    <property type="match status" value="1"/>
</dbReference>
<accession>A0ABQ9TKQ3</accession>
<dbReference type="InterPro" id="IPR003877">
    <property type="entry name" value="SPRY_dom"/>
</dbReference>
<reference evidence="3 4" key="1">
    <citation type="submission" date="2023-05" db="EMBL/GenBank/DDBJ databases">
        <title>B98-5 Cell Line De Novo Hybrid Assembly: An Optical Mapping Approach.</title>
        <authorList>
            <person name="Kananen K."/>
            <person name="Auerbach J.A."/>
            <person name="Kautto E."/>
            <person name="Blachly J.S."/>
        </authorList>
    </citation>
    <scope>NUCLEOTIDE SEQUENCE [LARGE SCALE GENOMIC DNA]</scope>
    <source>
        <strain evidence="3">B95-8</strain>
        <tissue evidence="3">Cell line</tissue>
    </source>
</reference>
<gene>
    <name evidence="3" type="ORF">P7K49_036584</name>
</gene>
<feature type="domain" description="SPRY" evidence="2">
    <location>
        <begin position="30"/>
        <end position="140"/>
    </location>
</feature>
<proteinExistence type="predicted"/>
<dbReference type="InterPro" id="IPR013320">
    <property type="entry name" value="ConA-like_dom_sf"/>
</dbReference>
<keyword evidence="1" id="KW-0732">Signal</keyword>
<protein>
    <recommendedName>
        <fullName evidence="2">SPRY domain-containing protein</fullName>
    </recommendedName>
</protein>
<comment type="caution">
    <text evidence="3">The sequence shown here is derived from an EMBL/GenBank/DDBJ whole genome shotgun (WGS) entry which is preliminary data.</text>
</comment>
<evidence type="ECO:0000313" key="3">
    <source>
        <dbReference type="EMBL" id="KAK2085284.1"/>
    </source>
</evidence>
<evidence type="ECO:0000256" key="1">
    <source>
        <dbReference type="SAM" id="SignalP"/>
    </source>
</evidence>